<dbReference type="EMBL" id="ADFP01000121">
    <property type="protein sequence ID" value="EFB89784.1"/>
    <property type="molecule type" value="Genomic_DNA"/>
</dbReference>
<proteinExistence type="predicted"/>
<evidence type="ECO:0000313" key="2">
    <source>
        <dbReference type="Proteomes" id="UP000006462"/>
    </source>
</evidence>
<name>A0ABP2HQU7_9BACT</name>
<accession>A0ABP2HQU7</accession>
<comment type="caution">
    <text evidence="1">The sequence shown here is derived from an EMBL/GenBank/DDBJ whole genome shotgun (WGS) entry which is preliminary data.</text>
</comment>
<sequence length="59" mass="7285">MYAQRSDDYEAISDGYYNQLQEIKRYVDEKLRELKDAKRLNREKIYNQFKEILNLTSNY</sequence>
<gene>
    <name evidence="1" type="ORF">HMPREF7215_2598</name>
</gene>
<evidence type="ECO:0000313" key="1">
    <source>
        <dbReference type="EMBL" id="EFB89784.1"/>
    </source>
</evidence>
<reference evidence="1 2" key="1">
    <citation type="submission" date="2009-12" db="EMBL/GenBank/DDBJ databases">
        <authorList>
            <person name="Shrivastava S."/>
            <person name="Madupu R."/>
            <person name="Durkin A.S."/>
            <person name="Torralba M."/>
            <person name="Methe B."/>
            <person name="Sutton G.G."/>
            <person name="Strausberg R.L."/>
            <person name="Nelson K.E."/>
        </authorList>
    </citation>
    <scope>NUCLEOTIDE SEQUENCE [LARGE SCALE GENOMIC DNA]</scope>
    <source>
        <strain evidence="1 2">W5455</strain>
    </source>
</reference>
<dbReference type="Proteomes" id="UP000006462">
    <property type="component" value="Unassembled WGS sequence"/>
</dbReference>
<protein>
    <submittedName>
        <fullName evidence="1">Uncharacterized protein</fullName>
    </submittedName>
</protein>
<organism evidence="1 2">
    <name type="scientific">Pyramidobacter piscolens W5455</name>
    <dbReference type="NCBI Taxonomy" id="352165"/>
    <lineage>
        <taxon>Bacteria</taxon>
        <taxon>Thermotogati</taxon>
        <taxon>Synergistota</taxon>
        <taxon>Synergistia</taxon>
        <taxon>Synergistales</taxon>
        <taxon>Dethiosulfovibrionaceae</taxon>
        <taxon>Pyramidobacter</taxon>
    </lineage>
</organism>
<keyword evidence="2" id="KW-1185">Reference proteome</keyword>